<dbReference type="InterPro" id="IPR036397">
    <property type="entry name" value="RNaseH_sf"/>
</dbReference>
<protein>
    <recommendedName>
        <fullName evidence="7">RNase H type-1 domain-containing protein</fullName>
    </recommendedName>
</protein>
<dbReference type="Gene3D" id="3.30.420.10">
    <property type="entry name" value="Ribonuclease H-like superfamily/Ribonuclease H"/>
    <property type="match status" value="1"/>
</dbReference>
<dbReference type="GeneTree" id="ENSGT00960000187632"/>
<feature type="domain" description="RNase H type-1" evidence="7">
    <location>
        <begin position="1"/>
        <end position="95"/>
    </location>
</feature>
<dbReference type="PANTHER" id="PTHR41694">
    <property type="entry name" value="ENDOGENOUS RETROVIRUS GROUP K MEMBER POL PROTEIN"/>
    <property type="match status" value="1"/>
</dbReference>
<dbReference type="Pfam" id="PF00075">
    <property type="entry name" value="RNase_H"/>
    <property type="match status" value="1"/>
</dbReference>
<keyword evidence="6" id="KW-0695">RNA-directed DNA polymerase</keyword>
<evidence type="ECO:0000256" key="6">
    <source>
        <dbReference type="ARBA" id="ARBA00022918"/>
    </source>
</evidence>
<evidence type="ECO:0000313" key="9">
    <source>
        <dbReference type="Proteomes" id="UP000694415"/>
    </source>
</evidence>
<dbReference type="InterPro" id="IPR002156">
    <property type="entry name" value="RNaseH_domain"/>
</dbReference>
<dbReference type="PANTHER" id="PTHR41694:SF3">
    <property type="entry name" value="RNA-DIRECTED DNA POLYMERASE-RELATED"/>
    <property type="match status" value="1"/>
</dbReference>
<keyword evidence="3" id="KW-0540">Nuclease</keyword>
<dbReference type="Ensembl" id="ENSMSIT00000009972.1">
    <property type="protein sequence ID" value="ENSMSIP00000007831.1"/>
    <property type="gene ID" value="ENSMSIG00000006991.1"/>
</dbReference>
<dbReference type="PROSITE" id="PS50879">
    <property type="entry name" value="RNASE_H_1"/>
    <property type="match status" value="1"/>
</dbReference>
<accession>A0A8C6GLF8</accession>
<dbReference type="AlphaFoldDB" id="A0A8C6GLF8"/>
<evidence type="ECO:0000256" key="2">
    <source>
        <dbReference type="ARBA" id="ARBA00022695"/>
    </source>
</evidence>
<reference evidence="8" key="1">
    <citation type="submission" date="2025-08" db="UniProtKB">
        <authorList>
            <consortium name="Ensembl"/>
        </authorList>
    </citation>
    <scope>IDENTIFICATION</scope>
</reference>
<organism evidence="8 9">
    <name type="scientific">Mus spicilegus</name>
    <name type="common">Mound-building mouse</name>
    <dbReference type="NCBI Taxonomy" id="10103"/>
    <lineage>
        <taxon>Eukaryota</taxon>
        <taxon>Metazoa</taxon>
        <taxon>Chordata</taxon>
        <taxon>Craniata</taxon>
        <taxon>Vertebrata</taxon>
        <taxon>Euteleostomi</taxon>
        <taxon>Mammalia</taxon>
        <taxon>Eutheria</taxon>
        <taxon>Euarchontoglires</taxon>
        <taxon>Glires</taxon>
        <taxon>Rodentia</taxon>
        <taxon>Myomorpha</taxon>
        <taxon>Muroidea</taxon>
        <taxon>Muridae</taxon>
        <taxon>Murinae</taxon>
        <taxon>Mus</taxon>
        <taxon>Mus</taxon>
    </lineage>
</organism>
<dbReference type="SUPFAM" id="SSF53098">
    <property type="entry name" value="Ribonuclease H-like"/>
    <property type="match status" value="2"/>
</dbReference>
<keyword evidence="4" id="KW-0255">Endonuclease</keyword>
<evidence type="ECO:0000256" key="4">
    <source>
        <dbReference type="ARBA" id="ARBA00022759"/>
    </source>
</evidence>
<sequence length="266" mass="30119">MVLQFVCKKKWPDVRLFTDSWAVANGLAGWSGTWKDHNWKIGEKDIWGRSMWIDLSKWAKDVKIFVSHVNAHQKVTSAEEEFNNQVDKMTRSVDSQPLSPAIPVIAQWAHEQSGHGGRDGGYAWAQQHGLPLTKADLATAAADCQICQQQKPTLSPRYGTIPRGDQPATWWQVDYIGPLPSWKGQRFVLTGVDTYSGVFTTLLLFHVNMRYYLCQVDKGWIVVAIPGCQLDNIWNKLQSGIGRLTSDPYLEAWRSLSGSWFEDLEP</sequence>
<proteinExistence type="predicted"/>
<evidence type="ECO:0000256" key="5">
    <source>
        <dbReference type="ARBA" id="ARBA00022801"/>
    </source>
</evidence>
<dbReference type="GO" id="GO:0035613">
    <property type="term" value="F:RNA stem-loop binding"/>
    <property type="evidence" value="ECO:0007669"/>
    <property type="project" value="TreeGrafter"/>
</dbReference>
<keyword evidence="2" id="KW-0548">Nucleotidyltransferase</keyword>
<dbReference type="GO" id="GO:0003964">
    <property type="term" value="F:RNA-directed DNA polymerase activity"/>
    <property type="evidence" value="ECO:0007669"/>
    <property type="project" value="UniProtKB-KW"/>
</dbReference>
<evidence type="ECO:0000259" key="7">
    <source>
        <dbReference type="PROSITE" id="PS50879"/>
    </source>
</evidence>
<keyword evidence="9" id="KW-1185">Reference proteome</keyword>
<dbReference type="Proteomes" id="UP000694415">
    <property type="component" value="Unplaced"/>
</dbReference>
<keyword evidence="5" id="KW-0378">Hydrolase</keyword>
<evidence type="ECO:0000313" key="8">
    <source>
        <dbReference type="Ensembl" id="ENSMSIP00000007831.1"/>
    </source>
</evidence>
<name>A0A8C6GLF8_MUSSI</name>
<dbReference type="GO" id="GO:0004523">
    <property type="term" value="F:RNA-DNA hybrid ribonuclease activity"/>
    <property type="evidence" value="ECO:0007669"/>
    <property type="project" value="InterPro"/>
</dbReference>
<keyword evidence="1" id="KW-0808">Transferase</keyword>
<reference evidence="8" key="2">
    <citation type="submission" date="2025-09" db="UniProtKB">
        <authorList>
            <consortium name="Ensembl"/>
        </authorList>
    </citation>
    <scope>IDENTIFICATION</scope>
</reference>
<evidence type="ECO:0000256" key="3">
    <source>
        <dbReference type="ARBA" id="ARBA00022722"/>
    </source>
</evidence>
<dbReference type="InterPro" id="IPR012337">
    <property type="entry name" value="RNaseH-like_sf"/>
</dbReference>
<evidence type="ECO:0000256" key="1">
    <source>
        <dbReference type="ARBA" id="ARBA00022679"/>
    </source>
</evidence>